<dbReference type="SMART" id="SM00089">
    <property type="entry name" value="PKD"/>
    <property type="match status" value="1"/>
</dbReference>
<dbReference type="InterPro" id="IPR000601">
    <property type="entry name" value="PKD_dom"/>
</dbReference>
<dbReference type="SUPFAM" id="SSF49899">
    <property type="entry name" value="Concanavalin A-like lectins/glucanases"/>
    <property type="match status" value="2"/>
</dbReference>
<dbReference type="InterPro" id="IPR015943">
    <property type="entry name" value="WD40/YVTN_repeat-like_dom_sf"/>
</dbReference>
<dbReference type="InterPro" id="IPR013783">
    <property type="entry name" value="Ig-like_fold"/>
</dbReference>
<protein>
    <submittedName>
        <fullName evidence="4">PKD domain-containing protein</fullName>
    </submittedName>
</protein>
<sequence length="1356" mass="147675">MKSIKFNQKLTTLVLLLLTGIGIFSILHEEFAIKSNESLEENLPVWIDMMEEPGVNLSEAKKTFDDYWQYNKHFKGDRSKQFERWYAKNLKRLDEFGNVISATQVNKEFQKMRSMALVSQQGNWTNYGPINVGKKTNGDPRNGGRVKDIAFHPTDANTYLVSCFKSGLFKTTDAGLSWAPLTDHLPEEVYISKFHASSPNTIFIGTNSGILKSTDGGTSWNTTGLSTNKTNALLIKTDNQNIIVAGNESGIYRSTNGGATFTLVKTASKVEELRIHPTNANIMYASTNGSTSQFFRSTDGGVTWTENTTAFGQGAFMKIAVTPNQPNYVYVINSRDHLGQDSFEGVYRSTDSGVTFTKRSGGTPCITGYKIDGTISRGQPNYNLFIVADPTNANILYAGGVKSWKSTNGGTTWAQSFDNVTDLGFGLHLDQLTWAYSPINDKLFALNDGGIWFLNGSNKFQGITDGLPIAEVWECTQSQTTKSNVAGGTFHAGIKLNLNGTWYSNWGGDESTVLFDYSDDTYAYHFKYDKIHRSIDGGLTFQRINSTSADRGEYTGTGVLDKSSVNTLFVGLFEVERSQNVRTANRLDVTWTKISSFGGNTKIQKIEQCDANHNIMYVSRAGSFYRSDNVRATSPSFTNISTSLPGSGTVTDIATHPTNDNLVYILQGSKVYKSSNKGSSWTDISNGLPSVALLEMVYDKSSNEGIYIGTDIGVYYKDVTLTNWIDYGNGLPVIRVSGMDIYYGATRSQSVLTIATDGRGFWRSDLYSVASQSLEAEYPLDTNVQDTSGNGYNGTNGGVSFINDSERGQVANFDGTDEVIVNGYSGIQQGSDRTITAWVKTTTTNDAIVSWGTTATSTKWIFLVDGSGRIRTEVAGGFIVGSTAINDGQWHHVAFVLADDGTPTINEGVIYIDGQSDTISSSNTTDVNTGNGTVKIGTDHASRRFLGQMDELHIIDEAWSANDILVGYNSSLPPTANFTANQTTIIEGNSVSFTDTSTGNVTSWSWSFTGGTPSTSTSQNPTITYNAVGTYQVQLTATNNNGSNTETKSAYITVNDMTLEAEYPLDNNVQDTSGNGYNGTNSGVAFINDSERGQVADFDGTDEVVVNGYNGIEGGDDRTIIAWIKTTTTNDAIASWGTTATSAKWIFLVDGSGRIRAEVAGGSIVGTTTINDGQWHHVACTFSNDGTPNINELKIYIDGQLDTISSSSSRTINTGNGTVKIGTDHASRRFLGQIDDLHIIDEAWSASQILSDYNGSTSKSSKKKENTRLAFEGENHSIPDHVAFPIPFSDRLTIKMLSTDVSKITIYNVHGSLVKIVYPKSKTEKTIIETKNMMPGLYFVKIDSNVGCSTLKVIKE</sequence>
<dbReference type="SUPFAM" id="SSF110296">
    <property type="entry name" value="Oligoxyloglucan reducing end-specific cellobiohydrolase"/>
    <property type="match status" value="2"/>
</dbReference>
<dbReference type="RefSeq" id="WP_303307003.1">
    <property type="nucleotide sequence ID" value="NZ_JAODOP010000004.1"/>
</dbReference>
<dbReference type="PANTHER" id="PTHR12106">
    <property type="entry name" value="SORTILIN RELATED"/>
    <property type="match status" value="1"/>
</dbReference>
<evidence type="ECO:0000313" key="5">
    <source>
        <dbReference type="Proteomes" id="UP001337305"/>
    </source>
</evidence>
<dbReference type="Pfam" id="PF15902">
    <property type="entry name" value="Sortilin-Vps10"/>
    <property type="match status" value="1"/>
</dbReference>
<evidence type="ECO:0000259" key="3">
    <source>
        <dbReference type="PROSITE" id="PS50093"/>
    </source>
</evidence>
<dbReference type="Pfam" id="PF18962">
    <property type="entry name" value="Por_Secre_tail"/>
    <property type="match status" value="1"/>
</dbReference>
<dbReference type="InterPro" id="IPR050310">
    <property type="entry name" value="VPS10-sortilin"/>
</dbReference>
<dbReference type="CDD" id="cd00146">
    <property type="entry name" value="PKD"/>
    <property type="match status" value="1"/>
</dbReference>
<evidence type="ECO:0000313" key="4">
    <source>
        <dbReference type="EMBL" id="MEF3834687.1"/>
    </source>
</evidence>
<accession>A0ABU7XXR0</accession>
<keyword evidence="2" id="KW-0677">Repeat</keyword>
<dbReference type="EMBL" id="JAODOP010000004">
    <property type="protein sequence ID" value="MEF3834687.1"/>
    <property type="molecule type" value="Genomic_DNA"/>
</dbReference>
<dbReference type="InterPro" id="IPR026444">
    <property type="entry name" value="Secre_tail"/>
</dbReference>
<comment type="caution">
    <text evidence="4">The sequence shown here is derived from an EMBL/GenBank/DDBJ whole genome shotgun (WGS) entry which is preliminary data.</text>
</comment>
<organism evidence="4 5">
    <name type="scientific">Flavivirga spongiicola</name>
    <dbReference type="NCBI Taxonomy" id="421621"/>
    <lineage>
        <taxon>Bacteria</taxon>
        <taxon>Pseudomonadati</taxon>
        <taxon>Bacteroidota</taxon>
        <taxon>Flavobacteriia</taxon>
        <taxon>Flavobacteriales</taxon>
        <taxon>Flavobacteriaceae</taxon>
        <taxon>Flavivirga</taxon>
    </lineage>
</organism>
<evidence type="ECO:0000256" key="1">
    <source>
        <dbReference type="ARBA" id="ARBA00022729"/>
    </source>
</evidence>
<dbReference type="Gene3D" id="2.60.120.200">
    <property type="match status" value="2"/>
</dbReference>
<dbReference type="SUPFAM" id="SSF49299">
    <property type="entry name" value="PKD domain"/>
    <property type="match status" value="1"/>
</dbReference>
<keyword evidence="5" id="KW-1185">Reference proteome</keyword>
<gene>
    <name evidence="4" type="ORF">N1F79_16230</name>
</gene>
<dbReference type="Pfam" id="PF18911">
    <property type="entry name" value="PKD_4"/>
    <property type="match status" value="1"/>
</dbReference>
<dbReference type="Gene3D" id="2.130.10.10">
    <property type="entry name" value="YVTN repeat-like/Quinoprotein amine dehydrogenase"/>
    <property type="match status" value="4"/>
</dbReference>
<dbReference type="CDD" id="cd15482">
    <property type="entry name" value="Sialidase_non-viral"/>
    <property type="match status" value="1"/>
</dbReference>
<dbReference type="PANTHER" id="PTHR12106:SF27">
    <property type="entry name" value="SORTILIN-RELATED RECEPTOR"/>
    <property type="match status" value="1"/>
</dbReference>
<dbReference type="Pfam" id="PF13385">
    <property type="entry name" value="Laminin_G_3"/>
    <property type="match status" value="2"/>
</dbReference>
<dbReference type="InterPro" id="IPR013320">
    <property type="entry name" value="ConA-like_dom_sf"/>
</dbReference>
<dbReference type="Proteomes" id="UP001337305">
    <property type="component" value="Unassembled WGS sequence"/>
</dbReference>
<dbReference type="InterPro" id="IPR031778">
    <property type="entry name" value="Sortilin_N"/>
</dbReference>
<dbReference type="InterPro" id="IPR022409">
    <property type="entry name" value="PKD/Chitinase_dom"/>
</dbReference>
<keyword evidence="1" id="KW-0732">Signal</keyword>
<dbReference type="Gene3D" id="2.60.40.10">
    <property type="entry name" value="Immunoglobulins"/>
    <property type="match status" value="1"/>
</dbReference>
<evidence type="ECO:0000256" key="2">
    <source>
        <dbReference type="ARBA" id="ARBA00022737"/>
    </source>
</evidence>
<dbReference type="NCBIfam" id="TIGR04183">
    <property type="entry name" value="Por_Secre_tail"/>
    <property type="match status" value="1"/>
</dbReference>
<feature type="domain" description="PKD" evidence="3">
    <location>
        <begin position="974"/>
        <end position="1059"/>
    </location>
</feature>
<reference evidence="4 5" key="1">
    <citation type="submission" date="2022-09" db="EMBL/GenBank/DDBJ databases">
        <title>Genome sequencing of Flavivirga sp. MEBiC05379.</title>
        <authorList>
            <person name="Oh H.-M."/>
            <person name="Kwon K.K."/>
            <person name="Park M.J."/>
            <person name="Yang S.-H."/>
        </authorList>
    </citation>
    <scope>NUCLEOTIDE SEQUENCE [LARGE SCALE GENOMIC DNA]</scope>
    <source>
        <strain evidence="4 5">MEBiC05379</strain>
    </source>
</reference>
<name>A0ABU7XXR0_9FLAO</name>
<proteinExistence type="predicted"/>
<dbReference type="PROSITE" id="PS50093">
    <property type="entry name" value="PKD"/>
    <property type="match status" value="1"/>
</dbReference>
<dbReference type="InterPro" id="IPR035986">
    <property type="entry name" value="PKD_dom_sf"/>
</dbReference>